<feature type="transmembrane region" description="Helical" evidence="1">
    <location>
        <begin position="6"/>
        <end position="24"/>
    </location>
</feature>
<keyword evidence="1" id="KW-1133">Transmembrane helix</keyword>
<keyword evidence="3" id="KW-1185">Reference proteome</keyword>
<sequence length="69" mass="7927">MIRWVVVIFVFLTVFNALLPWIFAKIGVGRLYCDFRVRLSGRELILPFGSTVLWSAVAFLIAEVVKRVL</sequence>
<dbReference type="RefSeq" id="WP_188382242.1">
    <property type="nucleotide sequence ID" value="NZ_BMDI01000004.1"/>
</dbReference>
<comment type="caution">
    <text evidence="2">The sequence shown here is derived from an EMBL/GenBank/DDBJ whole genome shotgun (WGS) entry which is preliminary data.</text>
</comment>
<gene>
    <name evidence="2" type="ORF">GCM10008066_30320</name>
</gene>
<dbReference type="InterPro" id="IPR021320">
    <property type="entry name" value="DUF2905"/>
</dbReference>
<evidence type="ECO:0000313" key="3">
    <source>
        <dbReference type="Proteomes" id="UP000642180"/>
    </source>
</evidence>
<proteinExistence type="predicted"/>
<evidence type="ECO:0000313" key="2">
    <source>
        <dbReference type="EMBL" id="GGI21692.1"/>
    </source>
</evidence>
<name>A0A8J3B0M5_9BURK</name>
<reference evidence="3" key="1">
    <citation type="journal article" date="2019" name="Int. J. Syst. Evol. Microbiol.">
        <title>The Global Catalogue of Microorganisms (GCM) 10K type strain sequencing project: providing services to taxonomists for standard genome sequencing and annotation.</title>
        <authorList>
            <consortium name="The Broad Institute Genomics Platform"/>
            <consortium name="The Broad Institute Genome Sequencing Center for Infectious Disease"/>
            <person name="Wu L."/>
            <person name="Ma J."/>
        </authorList>
    </citation>
    <scope>NUCLEOTIDE SEQUENCE [LARGE SCALE GENOMIC DNA]</scope>
    <source>
        <strain evidence="3">CCM 2767</strain>
    </source>
</reference>
<feature type="transmembrane region" description="Helical" evidence="1">
    <location>
        <begin position="44"/>
        <end position="62"/>
    </location>
</feature>
<dbReference type="Pfam" id="PF11146">
    <property type="entry name" value="DUF2905"/>
    <property type="match status" value="1"/>
</dbReference>
<accession>A0A8J3B0M5</accession>
<protein>
    <recommendedName>
        <fullName evidence="4">DUF2905 domain-containing protein</fullName>
    </recommendedName>
</protein>
<evidence type="ECO:0000256" key="1">
    <source>
        <dbReference type="SAM" id="Phobius"/>
    </source>
</evidence>
<keyword evidence="1" id="KW-0472">Membrane</keyword>
<keyword evidence="1" id="KW-0812">Transmembrane</keyword>
<dbReference type="EMBL" id="BMDI01000004">
    <property type="protein sequence ID" value="GGI21692.1"/>
    <property type="molecule type" value="Genomic_DNA"/>
</dbReference>
<dbReference type="AlphaFoldDB" id="A0A8J3B0M5"/>
<dbReference type="Proteomes" id="UP000642180">
    <property type="component" value="Unassembled WGS sequence"/>
</dbReference>
<organism evidence="2 3">
    <name type="scientific">Oxalicibacterium faecigallinarum</name>
    <dbReference type="NCBI Taxonomy" id="573741"/>
    <lineage>
        <taxon>Bacteria</taxon>
        <taxon>Pseudomonadati</taxon>
        <taxon>Pseudomonadota</taxon>
        <taxon>Betaproteobacteria</taxon>
        <taxon>Burkholderiales</taxon>
        <taxon>Oxalobacteraceae</taxon>
        <taxon>Oxalicibacterium</taxon>
    </lineage>
</organism>
<evidence type="ECO:0008006" key="4">
    <source>
        <dbReference type="Google" id="ProtNLM"/>
    </source>
</evidence>